<evidence type="ECO:0000256" key="1">
    <source>
        <dbReference type="SAM" id="Phobius"/>
    </source>
</evidence>
<dbReference type="AlphaFoldDB" id="V5C2G3"/>
<dbReference type="Pfam" id="PF00487">
    <property type="entry name" value="FA_desaturase"/>
    <property type="match status" value="1"/>
</dbReference>
<keyword evidence="1" id="KW-0472">Membrane</keyword>
<gene>
    <name evidence="3" type="primary">des</name>
    <name evidence="3" type="ORF">MGMO_53c01010</name>
</gene>
<evidence type="ECO:0000313" key="3">
    <source>
        <dbReference type="EMBL" id="ESS72642.1"/>
    </source>
</evidence>
<feature type="transmembrane region" description="Helical" evidence="1">
    <location>
        <begin position="47"/>
        <end position="70"/>
    </location>
</feature>
<dbReference type="GO" id="GO:0016020">
    <property type="term" value="C:membrane"/>
    <property type="evidence" value="ECO:0007669"/>
    <property type="project" value="TreeGrafter"/>
</dbReference>
<evidence type="ECO:0000259" key="2">
    <source>
        <dbReference type="Pfam" id="PF00487"/>
    </source>
</evidence>
<dbReference type="EMBL" id="AYLO01000051">
    <property type="protein sequence ID" value="ESS72642.1"/>
    <property type="molecule type" value="Genomic_DNA"/>
</dbReference>
<proteinExistence type="predicted"/>
<dbReference type="InterPro" id="IPR005804">
    <property type="entry name" value="FA_desaturase_dom"/>
</dbReference>
<sequence length="367" mass="42290">MFHNLLCFLMSMKSADTMSTSSESFASSRKDLIQALSYYAQPDCRKALIQVTNTFIPYISLWAVMIYMVVQGASVWITLLLSVIAAAFLVRLFILFHDCCHGAFFPWRTGNRLFGYVAGILTFTAFEDWQRSHVIHHANSGDLDNRGEGDVWTLTVAEYLAASRPKRFAYRVFRNPLILFSITPLILFLIVHRFPSPGAKKREHFSVMFTNVAIAALVLVMSLTLGFYNYLLIQFPIILIAASVGMWMFYVQHQYEDVYWARNDSWDLTRSGLEGSSYYKLPVVMQWIVGNIGLHHIHHVRANIPNYNLQRCYNEVPALQAVTPLTLRKSVQSLWLNLWDEEKQKLVSFNSIKKLPRRKRHPGYSTD</sequence>
<keyword evidence="4" id="KW-1185">Reference proteome</keyword>
<feature type="transmembrane region" description="Helical" evidence="1">
    <location>
        <begin position="173"/>
        <end position="192"/>
    </location>
</feature>
<feature type="transmembrane region" description="Helical" evidence="1">
    <location>
        <begin position="231"/>
        <end position="250"/>
    </location>
</feature>
<keyword evidence="1" id="KW-0812">Transmembrane</keyword>
<dbReference type="eggNOG" id="COG3239">
    <property type="taxonomic scope" value="Bacteria"/>
</dbReference>
<dbReference type="InterPro" id="IPR012171">
    <property type="entry name" value="Fatty_acid_desaturase"/>
</dbReference>
<reference evidence="3 4" key="1">
    <citation type="journal article" date="2013" name="Genome Announc.">
        <title>Draft Genome Sequence of the Methanotrophic Gammaproteobacterium Methyloglobulus morosus DSM 22980 Strain KoM1.</title>
        <authorList>
            <person name="Poehlein A."/>
            <person name="Deutzmann J.S."/>
            <person name="Daniel R."/>
            <person name="Simeonova D.D."/>
        </authorList>
    </citation>
    <scope>NUCLEOTIDE SEQUENCE [LARGE SCALE GENOMIC DNA]</scope>
    <source>
        <strain evidence="3 4">KoM1</strain>
    </source>
</reference>
<dbReference type="STRING" id="1116472.MGMO_53c01010"/>
<dbReference type="Proteomes" id="UP000017842">
    <property type="component" value="Unassembled WGS sequence"/>
</dbReference>
<dbReference type="PANTHER" id="PTHR19353:SF73">
    <property type="entry name" value="FATTY ACID DESATURASE"/>
    <property type="match status" value="1"/>
</dbReference>
<dbReference type="PANTHER" id="PTHR19353">
    <property type="entry name" value="FATTY ACID DESATURASE 2"/>
    <property type="match status" value="1"/>
</dbReference>
<feature type="transmembrane region" description="Helical" evidence="1">
    <location>
        <begin position="204"/>
        <end position="225"/>
    </location>
</feature>
<protein>
    <submittedName>
        <fullName evidence="3">Fatty acid desaturase Des</fullName>
        <ecNumber evidence="3">1.14.19.-</ecNumber>
    </submittedName>
</protein>
<dbReference type="PATRIC" id="fig|1116472.3.peg.1651"/>
<organism evidence="3 4">
    <name type="scientific">Methyloglobulus morosus KoM1</name>
    <dbReference type="NCBI Taxonomy" id="1116472"/>
    <lineage>
        <taxon>Bacteria</taxon>
        <taxon>Pseudomonadati</taxon>
        <taxon>Pseudomonadota</taxon>
        <taxon>Gammaproteobacteria</taxon>
        <taxon>Methylococcales</taxon>
        <taxon>Methylococcaceae</taxon>
        <taxon>Methyloglobulus</taxon>
    </lineage>
</organism>
<feature type="transmembrane region" description="Helical" evidence="1">
    <location>
        <begin position="76"/>
        <end position="97"/>
    </location>
</feature>
<dbReference type="EC" id="1.14.19.-" evidence="3"/>
<name>V5C2G3_9GAMM</name>
<dbReference type="GO" id="GO:0006629">
    <property type="term" value="P:lipid metabolic process"/>
    <property type="evidence" value="ECO:0007669"/>
    <property type="project" value="InterPro"/>
</dbReference>
<dbReference type="GO" id="GO:0016717">
    <property type="term" value="F:oxidoreductase activity, acting on paired donors, with oxidation of a pair of donors resulting in the reduction of molecular oxygen to two molecules of water"/>
    <property type="evidence" value="ECO:0007669"/>
    <property type="project" value="TreeGrafter"/>
</dbReference>
<evidence type="ECO:0000313" key="4">
    <source>
        <dbReference type="Proteomes" id="UP000017842"/>
    </source>
</evidence>
<feature type="domain" description="Fatty acid desaturase" evidence="2">
    <location>
        <begin position="75"/>
        <end position="318"/>
    </location>
</feature>
<accession>V5C2G3</accession>
<keyword evidence="1" id="KW-1133">Transmembrane helix</keyword>
<comment type="caution">
    <text evidence="3">The sequence shown here is derived from an EMBL/GenBank/DDBJ whole genome shotgun (WGS) entry which is preliminary data.</text>
</comment>
<dbReference type="CDD" id="cd03507">
    <property type="entry name" value="Delta12-FADS-like"/>
    <property type="match status" value="1"/>
</dbReference>
<keyword evidence="3" id="KW-0560">Oxidoreductase</keyword>